<gene>
    <name evidence="2" type="ORF">MUN53_11830</name>
</gene>
<sequence length="237" mass="26657">MNRLNISGLRKSLKMSQEVFRKEICGISQSYLSELETGKKELTESLYDTIVEKLGIDKVTPFIETNSDNIADDIFKVPTEVIAKPPQKKKIPFYDDVATIGGTNHLVANDNPEAIPSEWIDAGDWFPEATAAIRHYGDSMIEYPSGSILALKRVNDHRLIIWGRNYSIETTEFRITKRLQDGGDDYIMAYSSNVSTNPDGTLIHSPIRIPKDTIRHIDLVLGCVTKEYSNGPIKIIK</sequence>
<dbReference type="InterPro" id="IPR001387">
    <property type="entry name" value="Cro/C1-type_HTH"/>
</dbReference>
<dbReference type="Gene3D" id="2.10.109.10">
    <property type="entry name" value="Umud Fragment, subunit A"/>
    <property type="match status" value="1"/>
</dbReference>
<evidence type="ECO:0000259" key="1">
    <source>
        <dbReference type="Pfam" id="PF01381"/>
    </source>
</evidence>
<proteinExistence type="predicted"/>
<dbReference type="SUPFAM" id="SSF47413">
    <property type="entry name" value="lambda repressor-like DNA-binding domains"/>
    <property type="match status" value="1"/>
</dbReference>
<reference evidence="2 3" key="1">
    <citation type="submission" date="2022-03" db="EMBL/GenBank/DDBJ databases">
        <title>Parabacteroides sp. nov. isolated from swine feces.</title>
        <authorList>
            <person name="Bak J.E."/>
        </authorList>
    </citation>
    <scope>NUCLEOTIDE SEQUENCE [LARGE SCALE GENOMIC DNA]</scope>
    <source>
        <strain evidence="2 3">AGMB00274</strain>
    </source>
</reference>
<evidence type="ECO:0000313" key="3">
    <source>
        <dbReference type="Proteomes" id="UP001165444"/>
    </source>
</evidence>
<name>A0ABT0C2U1_9BACT</name>
<dbReference type="Proteomes" id="UP001165444">
    <property type="component" value="Unassembled WGS sequence"/>
</dbReference>
<feature type="domain" description="HTH cro/C1-type" evidence="1">
    <location>
        <begin position="9"/>
        <end position="57"/>
    </location>
</feature>
<dbReference type="Gene3D" id="1.10.260.40">
    <property type="entry name" value="lambda repressor-like DNA-binding domains"/>
    <property type="match status" value="1"/>
</dbReference>
<keyword evidence="3" id="KW-1185">Reference proteome</keyword>
<protein>
    <submittedName>
        <fullName evidence="2">Helix-turn-helix transcriptional regulator</fullName>
    </submittedName>
</protein>
<dbReference type="RefSeq" id="WP_243325594.1">
    <property type="nucleotide sequence ID" value="NZ_JAKZMM010000030.1"/>
</dbReference>
<comment type="caution">
    <text evidence="2">The sequence shown here is derived from an EMBL/GenBank/DDBJ whole genome shotgun (WGS) entry which is preliminary data.</text>
</comment>
<accession>A0ABT0C2U1</accession>
<dbReference type="EMBL" id="JAKZMM010000030">
    <property type="protein sequence ID" value="MCJ2381291.1"/>
    <property type="molecule type" value="Genomic_DNA"/>
</dbReference>
<dbReference type="InterPro" id="IPR010982">
    <property type="entry name" value="Lambda_DNA-bd_dom_sf"/>
</dbReference>
<organism evidence="2 3">
    <name type="scientific">Parabacteroides faecalis</name>
    <dbReference type="NCBI Taxonomy" id="2924040"/>
    <lineage>
        <taxon>Bacteria</taxon>
        <taxon>Pseudomonadati</taxon>
        <taxon>Bacteroidota</taxon>
        <taxon>Bacteroidia</taxon>
        <taxon>Bacteroidales</taxon>
        <taxon>Tannerellaceae</taxon>
        <taxon>Parabacteroides</taxon>
    </lineage>
</organism>
<evidence type="ECO:0000313" key="2">
    <source>
        <dbReference type="EMBL" id="MCJ2381291.1"/>
    </source>
</evidence>
<dbReference type="Pfam" id="PF01381">
    <property type="entry name" value="HTH_3"/>
    <property type="match status" value="1"/>
</dbReference>
<dbReference type="CDD" id="cd00093">
    <property type="entry name" value="HTH_XRE"/>
    <property type="match status" value="1"/>
</dbReference>